<dbReference type="SUPFAM" id="SSF50494">
    <property type="entry name" value="Trypsin-like serine proteases"/>
    <property type="match status" value="1"/>
</dbReference>
<dbReference type="PANTHER" id="PTHR43343">
    <property type="entry name" value="PEPTIDASE S12"/>
    <property type="match status" value="1"/>
</dbReference>
<dbReference type="GO" id="GO:0006508">
    <property type="term" value="P:proteolysis"/>
    <property type="evidence" value="ECO:0007669"/>
    <property type="project" value="UniProtKB-KW"/>
</dbReference>
<comment type="similarity">
    <text evidence="1">Belongs to the peptidase S1C family.</text>
</comment>
<keyword evidence="2" id="KW-0645">Protease</keyword>
<dbReference type="InterPro" id="IPR036034">
    <property type="entry name" value="PDZ_sf"/>
</dbReference>
<dbReference type="InterPro" id="IPR001478">
    <property type="entry name" value="PDZ"/>
</dbReference>
<feature type="region of interest" description="Disordered" evidence="4">
    <location>
        <begin position="1"/>
        <end position="23"/>
    </location>
</feature>
<organism evidence="6">
    <name type="scientific">Alexandrium catenella</name>
    <name type="common">Red tide dinoflagellate</name>
    <name type="synonym">Gonyaulax catenella</name>
    <dbReference type="NCBI Taxonomy" id="2925"/>
    <lineage>
        <taxon>Eukaryota</taxon>
        <taxon>Sar</taxon>
        <taxon>Alveolata</taxon>
        <taxon>Dinophyceae</taxon>
        <taxon>Gonyaulacales</taxon>
        <taxon>Pyrocystaceae</taxon>
        <taxon>Alexandrium</taxon>
    </lineage>
</organism>
<dbReference type="SUPFAM" id="SSF50156">
    <property type="entry name" value="PDZ domain-like"/>
    <property type="match status" value="1"/>
</dbReference>
<dbReference type="Gene3D" id="2.30.42.10">
    <property type="match status" value="1"/>
</dbReference>
<evidence type="ECO:0000259" key="5">
    <source>
        <dbReference type="PROSITE" id="PS50106"/>
    </source>
</evidence>
<dbReference type="PANTHER" id="PTHR43343:SF3">
    <property type="entry name" value="PROTEASE DO-LIKE 8, CHLOROPLASTIC"/>
    <property type="match status" value="1"/>
</dbReference>
<dbReference type="Pfam" id="PF13180">
    <property type="entry name" value="PDZ_2"/>
    <property type="match status" value="1"/>
</dbReference>
<proteinExistence type="inferred from homology"/>
<protein>
    <recommendedName>
        <fullName evidence="5">PDZ domain-containing protein</fullName>
    </recommendedName>
</protein>
<reference evidence="6" key="1">
    <citation type="submission" date="2021-01" db="EMBL/GenBank/DDBJ databases">
        <authorList>
            <person name="Corre E."/>
            <person name="Pelletier E."/>
            <person name="Niang G."/>
            <person name="Scheremetjew M."/>
            <person name="Finn R."/>
            <person name="Kale V."/>
            <person name="Holt S."/>
            <person name="Cochrane G."/>
            <person name="Meng A."/>
            <person name="Brown T."/>
            <person name="Cohen L."/>
        </authorList>
    </citation>
    <scope>NUCLEOTIDE SEQUENCE</scope>
    <source>
        <strain evidence="6">OF101</strain>
    </source>
</reference>
<evidence type="ECO:0000256" key="2">
    <source>
        <dbReference type="ARBA" id="ARBA00022670"/>
    </source>
</evidence>
<accession>A0A7S1LQB0</accession>
<name>A0A7S1LQB0_ALECA</name>
<evidence type="ECO:0000256" key="4">
    <source>
        <dbReference type="SAM" id="MobiDB-lite"/>
    </source>
</evidence>
<keyword evidence="3" id="KW-0378">Hydrolase</keyword>
<evidence type="ECO:0000256" key="1">
    <source>
        <dbReference type="ARBA" id="ARBA00010541"/>
    </source>
</evidence>
<feature type="domain" description="PDZ" evidence="5">
    <location>
        <begin position="157"/>
        <end position="226"/>
    </location>
</feature>
<dbReference type="InterPro" id="IPR009003">
    <property type="entry name" value="Peptidase_S1_PA"/>
</dbReference>
<dbReference type="Gene3D" id="2.40.10.120">
    <property type="match status" value="1"/>
</dbReference>
<dbReference type="PROSITE" id="PS50106">
    <property type="entry name" value="PDZ"/>
    <property type="match status" value="1"/>
</dbReference>
<gene>
    <name evidence="6" type="ORF">ACAT0790_LOCUS12271</name>
</gene>
<dbReference type="PRINTS" id="PR00834">
    <property type="entry name" value="PROTEASES2C"/>
</dbReference>
<dbReference type="EMBL" id="HBGE01020378">
    <property type="protein sequence ID" value="CAD9110719.1"/>
    <property type="molecule type" value="Transcribed_RNA"/>
</dbReference>
<dbReference type="SMART" id="SM00228">
    <property type="entry name" value="PDZ"/>
    <property type="match status" value="1"/>
</dbReference>
<evidence type="ECO:0000256" key="3">
    <source>
        <dbReference type="ARBA" id="ARBA00022801"/>
    </source>
</evidence>
<dbReference type="GO" id="GO:0004252">
    <property type="term" value="F:serine-type endopeptidase activity"/>
    <property type="evidence" value="ECO:0007669"/>
    <property type="project" value="InterPro"/>
</dbReference>
<sequence length="272" mass="28193">MMKAISRPQVTVTTTDSKTGEERRSTLRGALVGMDPVTDVAVLWVDGDMSPLRRGSSNSLRVGQDVYAVGNPFGFEHSLSKGVVAGLSRTLVSASGRPVGGVIQTDASINPGNSGGPLLDSAGTVVGVNNAILTTSGTFAGVGLAIPIEAVERSVTSVITQGHVQGPSMGVSLANDVFSQTLGINGVMVRKVDHGSPAEQAGLRPMRGGRLGDVIVGIDSQRVDSIQAFFQALDGKHPGQEVRVSVRRPGVDTTADVWDSVDVLVELGSRIL</sequence>
<dbReference type="InterPro" id="IPR001940">
    <property type="entry name" value="Peptidase_S1C"/>
</dbReference>
<dbReference type="AlphaFoldDB" id="A0A7S1LQB0"/>
<evidence type="ECO:0000313" key="6">
    <source>
        <dbReference type="EMBL" id="CAD9110719.1"/>
    </source>
</evidence>
<dbReference type="InterPro" id="IPR051201">
    <property type="entry name" value="Chloro_Bact_Ser_Proteases"/>
</dbReference>
<feature type="compositionally biased region" description="Polar residues" evidence="4">
    <location>
        <begin position="8"/>
        <end position="17"/>
    </location>
</feature>
<dbReference type="Pfam" id="PF13365">
    <property type="entry name" value="Trypsin_2"/>
    <property type="match status" value="1"/>
</dbReference>